<dbReference type="Gene3D" id="1.10.287.130">
    <property type="match status" value="1"/>
</dbReference>
<evidence type="ECO:0000259" key="6">
    <source>
        <dbReference type="PROSITE" id="PS50109"/>
    </source>
</evidence>
<dbReference type="InterPro" id="IPR036097">
    <property type="entry name" value="HisK_dim/P_sf"/>
</dbReference>
<sequence>MTDSSLESSDPVLETLVENMPEGVLIENASREILLVNERLCDLLNIPYETAALVGMDCEDAGRHVADRFAETEEFVPRITELLERREPVQGEEVELADGRTLERTYVPYDHPEGEANIWLYRDVTERASHEAELERQNERLAEFASVVSHDLRNPLSVATTSLQLAREDCDSDHLDEIERSLDRMDRLTTQLLTLAREGERTEELEPTPVSALVSQSWNNVETGGATLVNDTSGIVLADWSRLGQLFENLFRNAVEHGGDDVRVRVESTEDGFVVEDDGVGLHDVDVAPERLFDTGYSSKDDGTGLGLGIVHEIATAHDWTVQLEEVPDGGLRFEVTGVEFER</sequence>
<dbReference type="Pfam" id="PF12860">
    <property type="entry name" value="PAS_7"/>
    <property type="match status" value="1"/>
</dbReference>
<dbReference type="InterPro" id="IPR035965">
    <property type="entry name" value="PAS-like_dom_sf"/>
</dbReference>
<dbReference type="SUPFAM" id="SSF55874">
    <property type="entry name" value="ATPase domain of HSP90 chaperone/DNA topoisomerase II/histidine kinase"/>
    <property type="match status" value="1"/>
</dbReference>
<dbReference type="InterPro" id="IPR005467">
    <property type="entry name" value="His_kinase_dom"/>
</dbReference>
<dbReference type="SMART" id="SM00387">
    <property type="entry name" value="HATPase_c"/>
    <property type="match status" value="1"/>
</dbReference>
<comment type="catalytic activity">
    <reaction evidence="1">
        <text>ATP + protein L-histidine = ADP + protein N-phospho-L-histidine.</text>
        <dbReference type="EC" id="2.7.13.3"/>
    </reaction>
</comment>
<proteinExistence type="predicted"/>
<dbReference type="CDD" id="cd00082">
    <property type="entry name" value="HisKA"/>
    <property type="match status" value="1"/>
</dbReference>
<evidence type="ECO:0000256" key="2">
    <source>
        <dbReference type="ARBA" id="ARBA00012438"/>
    </source>
</evidence>
<dbReference type="Pfam" id="PF00512">
    <property type="entry name" value="HisKA"/>
    <property type="match status" value="1"/>
</dbReference>
<keyword evidence="8" id="KW-1185">Reference proteome</keyword>
<reference evidence="7 8" key="1">
    <citation type="journal article" date="2019" name="Int. J. Syst. Evol. Microbiol.">
        <title>The Global Catalogue of Microorganisms (GCM) 10K type strain sequencing project: providing services to taxonomists for standard genome sequencing and annotation.</title>
        <authorList>
            <consortium name="The Broad Institute Genomics Platform"/>
            <consortium name="The Broad Institute Genome Sequencing Center for Infectious Disease"/>
            <person name="Wu L."/>
            <person name="Ma J."/>
        </authorList>
    </citation>
    <scope>NUCLEOTIDE SEQUENCE [LARGE SCALE GENOMIC DNA]</scope>
    <source>
        <strain evidence="7 8">CGMCC 1.10390</strain>
    </source>
</reference>
<feature type="domain" description="Histidine kinase" evidence="6">
    <location>
        <begin position="147"/>
        <end position="337"/>
    </location>
</feature>
<dbReference type="InterPro" id="IPR036890">
    <property type="entry name" value="HATPase_C_sf"/>
</dbReference>
<organism evidence="7 8">
    <name type="scientific">Haloarchaeobius litoreus</name>
    <dbReference type="NCBI Taxonomy" id="755306"/>
    <lineage>
        <taxon>Archaea</taxon>
        <taxon>Methanobacteriati</taxon>
        <taxon>Methanobacteriota</taxon>
        <taxon>Stenosarchaea group</taxon>
        <taxon>Halobacteria</taxon>
        <taxon>Halobacteriales</taxon>
        <taxon>Halorubellaceae</taxon>
        <taxon>Haloarchaeobius</taxon>
    </lineage>
</organism>
<evidence type="ECO:0000256" key="4">
    <source>
        <dbReference type="ARBA" id="ARBA00022777"/>
    </source>
</evidence>
<dbReference type="Pfam" id="PF02518">
    <property type="entry name" value="HATPase_c"/>
    <property type="match status" value="1"/>
</dbReference>
<protein>
    <recommendedName>
        <fullName evidence="2">histidine kinase</fullName>
        <ecNumber evidence="2">2.7.13.3</ecNumber>
    </recommendedName>
</protein>
<dbReference type="EC" id="2.7.13.3" evidence="2"/>
<accession>A0ABD6DIS4</accession>
<evidence type="ECO:0000256" key="1">
    <source>
        <dbReference type="ARBA" id="ARBA00000085"/>
    </source>
</evidence>
<dbReference type="Proteomes" id="UP001597034">
    <property type="component" value="Unassembled WGS sequence"/>
</dbReference>
<gene>
    <name evidence="7" type="ORF">ACFSBL_10755</name>
</gene>
<dbReference type="GO" id="GO:0000160">
    <property type="term" value="P:phosphorelay signal transduction system"/>
    <property type="evidence" value="ECO:0007669"/>
    <property type="project" value="UniProtKB-KW"/>
</dbReference>
<dbReference type="AlphaFoldDB" id="A0ABD6DIS4"/>
<dbReference type="GO" id="GO:0004673">
    <property type="term" value="F:protein histidine kinase activity"/>
    <property type="evidence" value="ECO:0007669"/>
    <property type="project" value="UniProtKB-EC"/>
</dbReference>
<dbReference type="PANTHER" id="PTHR43711:SF1">
    <property type="entry name" value="HISTIDINE KINASE 1"/>
    <property type="match status" value="1"/>
</dbReference>
<dbReference type="InterPro" id="IPR050736">
    <property type="entry name" value="Sensor_HK_Regulatory"/>
</dbReference>
<dbReference type="PANTHER" id="PTHR43711">
    <property type="entry name" value="TWO-COMPONENT HISTIDINE KINASE"/>
    <property type="match status" value="1"/>
</dbReference>
<dbReference type="InterPro" id="IPR003661">
    <property type="entry name" value="HisK_dim/P_dom"/>
</dbReference>
<dbReference type="Gene3D" id="3.30.450.20">
    <property type="entry name" value="PAS domain"/>
    <property type="match status" value="1"/>
</dbReference>
<dbReference type="RefSeq" id="WP_256398316.1">
    <property type="nucleotide sequence ID" value="NZ_JANHJR010000001.1"/>
</dbReference>
<dbReference type="SUPFAM" id="SSF55785">
    <property type="entry name" value="PYP-like sensor domain (PAS domain)"/>
    <property type="match status" value="1"/>
</dbReference>
<name>A0ABD6DIS4_9EURY</name>
<evidence type="ECO:0000313" key="7">
    <source>
        <dbReference type="EMBL" id="MFD1646162.1"/>
    </source>
</evidence>
<evidence type="ECO:0000313" key="8">
    <source>
        <dbReference type="Proteomes" id="UP001597034"/>
    </source>
</evidence>
<keyword evidence="3" id="KW-0808">Transferase</keyword>
<evidence type="ECO:0000256" key="5">
    <source>
        <dbReference type="ARBA" id="ARBA00023012"/>
    </source>
</evidence>
<dbReference type="EMBL" id="JBHUDO010000002">
    <property type="protein sequence ID" value="MFD1646162.1"/>
    <property type="molecule type" value="Genomic_DNA"/>
</dbReference>
<dbReference type="PROSITE" id="PS50109">
    <property type="entry name" value="HIS_KIN"/>
    <property type="match status" value="1"/>
</dbReference>
<dbReference type="Gene3D" id="3.30.565.10">
    <property type="entry name" value="Histidine kinase-like ATPase, C-terminal domain"/>
    <property type="match status" value="1"/>
</dbReference>
<dbReference type="SMART" id="SM00388">
    <property type="entry name" value="HisKA"/>
    <property type="match status" value="1"/>
</dbReference>
<evidence type="ECO:0000256" key="3">
    <source>
        <dbReference type="ARBA" id="ARBA00022679"/>
    </source>
</evidence>
<keyword evidence="4 7" id="KW-0418">Kinase</keyword>
<comment type="caution">
    <text evidence="7">The sequence shown here is derived from an EMBL/GenBank/DDBJ whole genome shotgun (WGS) entry which is preliminary data.</text>
</comment>
<keyword evidence="5" id="KW-0902">Two-component regulatory system</keyword>
<dbReference type="InterPro" id="IPR003594">
    <property type="entry name" value="HATPase_dom"/>
</dbReference>
<dbReference type="SUPFAM" id="SSF47384">
    <property type="entry name" value="Homodimeric domain of signal transducing histidine kinase"/>
    <property type="match status" value="1"/>
</dbReference>